<dbReference type="EMBL" id="JAKZGP010000022">
    <property type="protein sequence ID" value="MCH7409720.1"/>
    <property type="molecule type" value="Genomic_DNA"/>
</dbReference>
<keyword evidence="1" id="KW-0472">Membrane</keyword>
<keyword evidence="1" id="KW-0812">Transmembrane</keyword>
<accession>A0ABS9V128</accession>
<dbReference type="Proteomes" id="UP001165489">
    <property type="component" value="Unassembled WGS sequence"/>
</dbReference>
<protein>
    <recommendedName>
        <fullName evidence="4">DUF4105 domain-containing protein</fullName>
    </recommendedName>
</protein>
<keyword evidence="1" id="KW-1133">Transmembrane helix</keyword>
<reference evidence="2" key="1">
    <citation type="submission" date="2022-03" db="EMBL/GenBank/DDBJ databases">
        <title>De novo assembled genomes of Belliella spp. (Cyclobacteriaceae) strains.</title>
        <authorList>
            <person name="Szabo A."/>
            <person name="Korponai K."/>
            <person name="Felfoldi T."/>
        </authorList>
    </citation>
    <scope>NUCLEOTIDE SEQUENCE</scope>
    <source>
        <strain evidence="2">DSM 111904</strain>
    </source>
</reference>
<sequence>MARLNIYFLILLFCSNFLVGFLYGQAPFDIYKSKISHVPDIYNGGEYVPYPNSFIGHPFYETNEFNFSNIKFNGIEYNSISVLYDIERQYLVALNPTHAKQVIIPPNKTNEFILLFKNQKVKFVNINSLIEDGNEGSMFLEEVVFGYLYVLHRKNRQREIKDLERNTRFDSYESYFLLKENGLIQLQGKNAPFKNLNINKSMVKKNLKDNGLKYRKSKKSYYKAIIEIFQNSLADE</sequence>
<feature type="transmembrane region" description="Helical" evidence="1">
    <location>
        <begin position="6"/>
        <end position="24"/>
    </location>
</feature>
<evidence type="ECO:0000313" key="2">
    <source>
        <dbReference type="EMBL" id="MCH7409720.1"/>
    </source>
</evidence>
<comment type="caution">
    <text evidence="2">The sequence shown here is derived from an EMBL/GenBank/DDBJ whole genome shotgun (WGS) entry which is preliminary data.</text>
</comment>
<evidence type="ECO:0000256" key="1">
    <source>
        <dbReference type="SAM" id="Phobius"/>
    </source>
</evidence>
<evidence type="ECO:0008006" key="4">
    <source>
        <dbReference type="Google" id="ProtNLM"/>
    </source>
</evidence>
<gene>
    <name evidence="2" type="ORF">MM239_09965</name>
</gene>
<name>A0ABS9V128_9BACT</name>
<dbReference type="RefSeq" id="WP_241348043.1">
    <property type="nucleotide sequence ID" value="NZ_JAKZGP010000022.1"/>
</dbReference>
<evidence type="ECO:0000313" key="3">
    <source>
        <dbReference type="Proteomes" id="UP001165489"/>
    </source>
</evidence>
<keyword evidence="3" id="KW-1185">Reference proteome</keyword>
<organism evidence="2 3">
    <name type="scientific">Belliella filtrata</name>
    <dbReference type="NCBI Taxonomy" id="2923435"/>
    <lineage>
        <taxon>Bacteria</taxon>
        <taxon>Pseudomonadati</taxon>
        <taxon>Bacteroidota</taxon>
        <taxon>Cytophagia</taxon>
        <taxon>Cytophagales</taxon>
        <taxon>Cyclobacteriaceae</taxon>
        <taxon>Belliella</taxon>
    </lineage>
</organism>
<proteinExistence type="predicted"/>